<dbReference type="InterPro" id="IPR001478">
    <property type="entry name" value="PDZ"/>
</dbReference>
<feature type="region of interest" description="Disordered" evidence="4">
    <location>
        <begin position="619"/>
        <end position="646"/>
    </location>
</feature>
<evidence type="ECO:0000256" key="1">
    <source>
        <dbReference type="ARBA" id="ARBA00004316"/>
    </source>
</evidence>
<dbReference type="Gene3D" id="2.30.42.10">
    <property type="match status" value="2"/>
</dbReference>
<dbReference type="EMBL" id="JBFDAA010000018">
    <property type="protein sequence ID" value="KAL1116264.1"/>
    <property type="molecule type" value="Genomic_DNA"/>
</dbReference>
<dbReference type="GO" id="GO:0042995">
    <property type="term" value="C:cell projection"/>
    <property type="evidence" value="ECO:0007669"/>
    <property type="project" value="UniProtKB-SubCell"/>
</dbReference>
<name>A0ABD0YK46_9HEMI</name>
<dbReference type="PANTHER" id="PTHR23116">
    <property type="entry name" value="PDZ DOMAIN CONTAINING WHIRLIN AND HARMONIN-RELATED"/>
    <property type="match status" value="1"/>
</dbReference>
<dbReference type="SUPFAM" id="SSF50156">
    <property type="entry name" value="PDZ domain-like"/>
    <property type="match status" value="2"/>
</dbReference>
<feature type="compositionally biased region" description="Low complexity" evidence="4">
    <location>
        <begin position="1"/>
        <end position="22"/>
    </location>
</feature>
<reference evidence="6 7" key="1">
    <citation type="submission" date="2024-07" db="EMBL/GenBank/DDBJ databases">
        <title>Chromosome-level genome assembly of the water stick insect Ranatra chinensis (Heteroptera: Nepidae).</title>
        <authorList>
            <person name="Liu X."/>
        </authorList>
    </citation>
    <scope>NUCLEOTIDE SEQUENCE [LARGE SCALE GENOMIC DNA]</scope>
    <source>
        <strain evidence="6">Cailab_2021Rc</strain>
        <tissue evidence="6">Muscle</tissue>
    </source>
</reference>
<dbReference type="Proteomes" id="UP001558652">
    <property type="component" value="Unassembled WGS sequence"/>
</dbReference>
<proteinExistence type="predicted"/>
<feature type="region of interest" description="Disordered" evidence="4">
    <location>
        <begin position="394"/>
        <end position="555"/>
    </location>
</feature>
<feature type="compositionally biased region" description="Basic and acidic residues" evidence="4">
    <location>
        <begin position="445"/>
        <end position="491"/>
    </location>
</feature>
<accession>A0ABD0YK46</accession>
<feature type="region of interest" description="Disordered" evidence="4">
    <location>
        <begin position="1"/>
        <end position="28"/>
    </location>
</feature>
<feature type="region of interest" description="Disordered" evidence="4">
    <location>
        <begin position="352"/>
        <end position="377"/>
    </location>
</feature>
<evidence type="ECO:0000259" key="5">
    <source>
        <dbReference type="PROSITE" id="PS50106"/>
    </source>
</evidence>
<dbReference type="Pfam" id="PF00595">
    <property type="entry name" value="PDZ"/>
    <property type="match status" value="1"/>
</dbReference>
<feature type="domain" description="PDZ" evidence="5">
    <location>
        <begin position="162"/>
        <end position="234"/>
    </location>
</feature>
<dbReference type="PANTHER" id="PTHR23116:SF36">
    <property type="entry name" value="HARMONIN"/>
    <property type="match status" value="1"/>
</dbReference>
<organism evidence="6 7">
    <name type="scientific">Ranatra chinensis</name>
    <dbReference type="NCBI Taxonomy" id="642074"/>
    <lineage>
        <taxon>Eukaryota</taxon>
        <taxon>Metazoa</taxon>
        <taxon>Ecdysozoa</taxon>
        <taxon>Arthropoda</taxon>
        <taxon>Hexapoda</taxon>
        <taxon>Insecta</taxon>
        <taxon>Pterygota</taxon>
        <taxon>Neoptera</taxon>
        <taxon>Paraneoptera</taxon>
        <taxon>Hemiptera</taxon>
        <taxon>Heteroptera</taxon>
        <taxon>Panheteroptera</taxon>
        <taxon>Nepomorpha</taxon>
        <taxon>Nepidae</taxon>
        <taxon>Ranatrinae</taxon>
        <taxon>Ranatra</taxon>
    </lineage>
</organism>
<comment type="subcellular location">
    <subcellularLocation>
        <location evidence="1">Cell projection</location>
    </subcellularLocation>
</comment>
<feature type="compositionally biased region" description="Basic and acidic residues" evidence="4">
    <location>
        <begin position="412"/>
        <end position="425"/>
    </location>
</feature>
<keyword evidence="2" id="KW-0677">Repeat</keyword>
<dbReference type="InterPro" id="IPR036034">
    <property type="entry name" value="PDZ_sf"/>
</dbReference>
<dbReference type="AlphaFoldDB" id="A0ABD0YK46"/>
<gene>
    <name evidence="6" type="ORF">AAG570_005759</name>
</gene>
<evidence type="ECO:0000313" key="7">
    <source>
        <dbReference type="Proteomes" id="UP001558652"/>
    </source>
</evidence>
<keyword evidence="3" id="KW-0966">Cell projection</keyword>
<dbReference type="SMART" id="SM00228">
    <property type="entry name" value="PDZ"/>
    <property type="match status" value="2"/>
</dbReference>
<feature type="compositionally biased region" description="Pro residues" evidence="4">
    <location>
        <begin position="514"/>
        <end position="534"/>
    </location>
</feature>
<dbReference type="PROSITE" id="PS50106">
    <property type="entry name" value="PDZ"/>
    <property type="match status" value="2"/>
</dbReference>
<feature type="compositionally biased region" description="Pro residues" evidence="4">
    <location>
        <begin position="495"/>
        <end position="506"/>
    </location>
</feature>
<dbReference type="InterPro" id="IPR051844">
    <property type="entry name" value="USH2_Complex_Protein"/>
</dbReference>
<comment type="caution">
    <text evidence="6">The sequence shown here is derived from an EMBL/GenBank/DDBJ whole genome shotgun (WGS) entry which is preliminary data.</text>
</comment>
<feature type="compositionally biased region" description="Polar residues" evidence="4">
    <location>
        <begin position="632"/>
        <end position="646"/>
    </location>
</feature>
<keyword evidence="7" id="KW-1185">Reference proteome</keyword>
<evidence type="ECO:0000313" key="6">
    <source>
        <dbReference type="EMBL" id="KAL1116264.1"/>
    </source>
</evidence>
<feature type="domain" description="PDZ" evidence="5">
    <location>
        <begin position="33"/>
        <end position="104"/>
    </location>
</feature>
<evidence type="ECO:0000256" key="4">
    <source>
        <dbReference type="SAM" id="MobiDB-lite"/>
    </source>
</evidence>
<sequence length="674" mass="73865">MRASYSGSSASESSGCCQQQEQVEQRHRRSIRTVKLVRRSHPPARLGFSIRGGCEHGTGFFITSVEPGSEAHVQGLVVGDQIIRVNGYPVDDATHQEVLQLIQRQNVVTLKVKAVGMIPVKDNPDDELTWRIVEPEIVTNTELIRPDLIEDHPALRSPSDVKMVLKVPPKAKLGCGICKGPEWKPGVFVQFTKENSIARTAGLRPGDQIVQCNNFTFTPETPFNEAVSVLRCSGILELVVRKGAGVDLFPGESSGYNSSASSVAGDNPWPNRLSSVAEDRNENKINGVNGFEQNGRLQNGVHNVRTDYTNGCTVIRVGGDECDNKSKLAEICMVSQQLETKTTTVLVEVHHSEEDDVSHTNSDSSTDRLTNSSSVSSFTSSACSLSSAISQELARRSKRASAGSSPPQPTDKLVKSGLAKEKVQQHEQLMQEFKKAHRKMFSTSEIEKDTASAAKEREEQKQMEQKRMDRGEGKAHVELNGKGKEESEKLCPKKQPAPPPPPPPVTVPNMSAPVQPPPQKKYPAPPPPSPPHCPTPDYDPASSTAQRNGKGDTVEMQSLESFKLTHPEVTKPRPPNTYFARKINGTETTNGRFCCRLQATLPMKDPSKPVVTIREYPGTKERRSPAKFDFLQNGTETNGDGTKQPITSRFQSELTQTLSRANLQAKSEPIVSAK</sequence>
<evidence type="ECO:0000256" key="2">
    <source>
        <dbReference type="ARBA" id="ARBA00022737"/>
    </source>
</evidence>
<evidence type="ECO:0000256" key="3">
    <source>
        <dbReference type="ARBA" id="ARBA00023273"/>
    </source>
</evidence>
<protein>
    <recommendedName>
        <fullName evidence="5">PDZ domain-containing protein</fullName>
    </recommendedName>
</protein>
<feature type="compositionally biased region" description="Polar residues" evidence="4">
    <location>
        <begin position="359"/>
        <end position="371"/>
    </location>
</feature>